<name>A0A090N9W8_SHIDY</name>
<organism evidence="1 2">
    <name type="scientific">Shigella dysenteriae WRSd3</name>
    <dbReference type="NCBI Taxonomy" id="1401327"/>
    <lineage>
        <taxon>Bacteria</taxon>
        <taxon>Pseudomonadati</taxon>
        <taxon>Pseudomonadota</taxon>
        <taxon>Gammaproteobacteria</taxon>
        <taxon>Enterobacterales</taxon>
        <taxon>Enterobacteriaceae</taxon>
        <taxon>Shigella</taxon>
    </lineage>
</organism>
<gene>
    <name evidence="1" type="ORF">WRSd3_04416</name>
</gene>
<evidence type="ECO:0000313" key="2">
    <source>
        <dbReference type="Proteomes" id="UP000017944"/>
    </source>
</evidence>
<dbReference type="PATRIC" id="fig|1401327.3.peg.4117"/>
<dbReference type="AlphaFoldDB" id="A0A090N9W8"/>
<reference evidence="1 2" key="1">
    <citation type="submission" date="2013-10" db="EMBL/GenBank/DDBJ databases">
        <title>Draft genomes and the virulence plasmids of Sd1617 vaccine constructs: WRSd3 and WRSd5.</title>
        <authorList>
            <person name="Aksomboon Vongsawan A."/>
            <person name="Venkatesan M.M."/>
            <person name="Vaisvil B."/>
            <person name="Emel G."/>
            <person name="Kepatral V."/>
            <person name="Sethabutr O."/>
            <person name="Serichantalergs O."/>
            <person name="Mason C."/>
        </authorList>
    </citation>
    <scope>NUCLEOTIDE SEQUENCE [LARGE SCALE GENOMIC DNA]</scope>
    <source>
        <strain evidence="1 2">WRSd3</strain>
    </source>
</reference>
<comment type="caution">
    <text evidence="1">The sequence shown here is derived from an EMBL/GenBank/DDBJ whole genome shotgun (WGS) entry which is preliminary data.</text>
</comment>
<protein>
    <submittedName>
        <fullName evidence="1">Uncharacterized protein</fullName>
    </submittedName>
</protein>
<evidence type="ECO:0000313" key="1">
    <source>
        <dbReference type="EMBL" id="ESU76355.1"/>
    </source>
</evidence>
<sequence length="51" mass="5618">MRMFQLNDIVCGQPKVISGSIHPLAVGNYTAVDFFHSAELIGRITLNRSAE</sequence>
<accession>A0A090N9W8</accession>
<dbReference type="Proteomes" id="UP000017944">
    <property type="component" value="Unassembled WGS sequence"/>
</dbReference>
<dbReference type="EMBL" id="AXUT01000568">
    <property type="protein sequence ID" value="ESU76355.1"/>
    <property type="molecule type" value="Genomic_DNA"/>
</dbReference>
<proteinExistence type="predicted"/>